<dbReference type="PANTHER" id="PTHR40628:SF1">
    <property type="entry name" value="CHROMO DOMAIN-CONTAINING PROTEIN"/>
    <property type="match status" value="1"/>
</dbReference>
<accession>A0A7U2IAS6</accession>
<dbReference type="AlphaFoldDB" id="A0A7U2IAS6"/>
<dbReference type="VEuPathDB" id="FungiDB:JI435_117740"/>
<dbReference type="RefSeq" id="XP_001802012.1">
    <property type="nucleotide sequence ID" value="XM_001801960.1"/>
</dbReference>
<name>A0A7U2IAS6_PHANO</name>
<dbReference type="InterPro" id="IPR054722">
    <property type="entry name" value="PolX-like_BBD"/>
</dbReference>
<dbReference type="KEGG" id="pno:SNOG_11774"/>
<dbReference type="EMBL" id="CP069042">
    <property type="protein sequence ID" value="QRD06394.1"/>
    <property type="molecule type" value="Genomic_DNA"/>
</dbReference>
<dbReference type="Pfam" id="PF22936">
    <property type="entry name" value="Pol_BBD"/>
    <property type="match status" value="1"/>
</dbReference>
<evidence type="ECO:0000259" key="1">
    <source>
        <dbReference type="Pfam" id="PF22936"/>
    </source>
</evidence>
<dbReference type="OMA" id="MEQDEIM"/>
<feature type="domain" description="Retrovirus-related Pol polyprotein from transposon TNT 1-94-like beta-barrel" evidence="1">
    <location>
        <begin position="12"/>
        <end position="89"/>
    </location>
</feature>
<reference evidence="3" key="1">
    <citation type="journal article" date="2021" name="BMC Genomics">
        <title>Chromosome-level genome assembly and manually-curated proteome of model necrotroph Parastagonospora nodorum Sn15 reveals a genome-wide trove of candidate effector homologs, and redundancy of virulence-related functions within an accessory chromosome.</title>
        <authorList>
            <person name="Bertazzoni S."/>
            <person name="Jones D.A.B."/>
            <person name="Phan H.T."/>
            <person name="Tan K.-C."/>
            <person name="Hane J.K."/>
        </authorList>
    </citation>
    <scope>NUCLEOTIDE SEQUENCE [LARGE SCALE GENOMIC DNA]</scope>
    <source>
        <strain evidence="3">SN15 / ATCC MYA-4574 / FGSC 10173)</strain>
    </source>
</reference>
<dbReference type="OrthoDB" id="4232400at2759"/>
<organism evidence="2 3">
    <name type="scientific">Phaeosphaeria nodorum (strain SN15 / ATCC MYA-4574 / FGSC 10173)</name>
    <name type="common">Glume blotch fungus</name>
    <name type="synonym">Parastagonospora nodorum</name>
    <dbReference type="NCBI Taxonomy" id="321614"/>
    <lineage>
        <taxon>Eukaryota</taxon>
        <taxon>Fungi</taxon>
        <taxon>Dikarya</taxon>
        <taxon>Ascomycota</taxon>
        <taxon>Pezizomycotina</taxon>
        <taxon>Dothideomycetes</taxon>
        <taxon>Pleosporomycetidae</taxon>
        <taxon>Pleosporales</taxon>
        <taxon>Pleosporineae</taxon>
        <taxon>Phaeosphaeriaceae</taxon>
        <taxon>Parastagonospora</taxon>
    </lineage>
</organism>
<keyword evidence="3" id="KW-1185">Reference proteome</keyword>
<dbReference type="PANTHER" id="PTHR40628">
    <property type="entry name" value="CHROMO DOMAIN-CONTAINING PROTEIN"/>
    <property type="match status" value="1"/>
</dbReference>
<sequence length="250" mass="27726">MAAATELLRPNWVILNQSNVHVAKDRGSFQTYTPWASRLGSISAGGDGTPVFGVGTVDLQTCVDGITTTITLHDVLHVPDYDCNVIGQGIFDDDIVDTSKGEKGGILSESREQITCTKEDDHLVTVDVLPPGSHVFEPSAFAPGDPDMMPCSWNKAEVQKWEAFKMKYPMALGFDGTRLYIPAERFFMKDNYGGESEFFRQQGLDIKETEDRTLGRAILRGVMHAGRSDQSLVFRWTQNGVFDLASVHRY</sequence>
<gene>
    <name evidence="2" type="ORF">JI435_117740</name>
</gene>
<evidence type="ECO:0000313" key="3">
    <source>
        <dbReference type="Proteomes" id="UP000663193"/>
    </source>
</evidence>
<proteinExistence type="predicted"/>
<dbReference type="Proteomes" id="UP000663193">
    <property type="component" value="Chromosome 20"/>
</dbReference>
<protein>
    <recommendedName>
        <fullName evidence="1">Retrovirus-related Pol polyprotein from transposon TNT 1-94-like beta-barrel domain-containing protein</fullName>
    </recommendedName>
</protein>
<evidence type="ECO:0000313" key="2">
    <source>
        <dbReference type="EMBL" id="QRD06394.1"/>
    </source>
</evidence>